<dbReference type="InterPro" id="IPR052919">
    <property type="entry name" value="TA_system_RNase"/>
</dbReference>
<name>A0A1M3L6F2_9BACT</name>
<dbReference type="Pfam" id="PF01850">
    <property type="entry name" value="PIN"/>
    <property type="match status" value="1"/>
</dbReference>
<dbReference type="EMBL" id="MKVH01000002">
    <property type="protein sequence ID" value="OJX61163.1"/>
    <property type="molecule type" value="Genomic_DNA"/>
</dbReference>
<organism evidence="2 3">
    <name type="scientific">Candidatus Kapaibacterium thiocyanatum</name>
    <dbReference type="NCBI Taxonomy" id="1895771"/>
    <lineage>
        <taxon>Bacteria</taxon>
        <taxon>Pseudomonadati</taxon>
        <taxon>Candidatus Kapaibacteriota</taxon>
        <taxon>Candidatus Kapaibacteriia</taxon>
        <taxon>Candidatus Kapaibacteriales</taxon>
        <taxon>Candidatus Kapaibacteriaceae</taxon>
        <taxon>Candidatus Kapaibacterium</taxon>
    </lineage>
</organism>
<dbReference type="CDD" id="cd09872">
    <property type="entry name" value="PIN_Sll0205-like"/>
    <property type="match status" value="1"/>
</dbReference>
<dbReference type="Proteomes" id="UP000184233">
    <property type="component" value="Unassembled WGS sequence"/>
</dbReference>
<evidence type="ECO:0000313" key="2">
    <source>
        <dbReference type="EMBL" id="OJX61163.1"/>
    </source>
</evidence>
<gene>
    <name evidence="2" type="ORF">BGO89_00790</name>
</gene>
<proteinExistence type="predicted"/>
<dbReference type="Gene3D" id="3.40.50.1010">
    <property type="entry name" value="5'-nuclease"/>
    <property type="match status" value="1"/>
</dbReference>
<dbReference type="InterPro" id="IPR029060">
    <property type="entry name" value="PIN-like_dom_sf"/>
</dbReference>
<reference evidence="2 3" key="1">
    <citation type="submission" date="2016-09" db="EMBL/GenBank/DDBJ databases">
        <title>Genome-resolved meta-omics ties microbial dynamics to process performance in biotechnology for thiocyanate degradation.</title>
        <authorList>
            <person name="Kantor R.S."/>
            <person name="Huddy R.J."/>
            <person name="Iyer R."/>
            <person name="Thomas B.C."/>
            <person name="Brown C.T."/>
            <person name="Anantharaman K."/>
            <person name="Tringe S."/>
            <person name="Hettich R.L."/>
            <person name="Harrison S.T."/>
            <person name="Banfield J.F."/>
        </authorList>
    </citation>
    <scope>NUCLEOTIDE SEQUENCE [LARGE SCALE GENOMIC DNA]</scope>
    <source>
        <strain evidence="2">59-99</strain>
    </source>
</reference>
<evidence type="ECO:0000259" key="1">
    <source>
        <dbReference type="Pfam" id="PF01850"/>
    </source>
</evidence>
<protein>
    <recommendedName>
        <fullName evidence="1">PIN domain-containing protein</fullName>
    </recommendedName>
</protein>
<dbReference type="PANTHER" id="PTHR36173">
    <property type="entry name" value="RIBONUCLEASE VAPC16-RELATED"/>
    <property type="match status" value="1"/>
</dbReference>
<dbReference type="InterPro" id="IPR041705">
    <property type="entry name" value="PIN_Sll0205"/>
</dbReference>
<dbReference type="AlphaFoldDB" id="A0A1M3L6F2"/>
<dbReference type="PANTHER" id="PTHR36173:SF2">
    <property type="entry name" value="RIBONUCLEASE VAPC16"/>
    <property type="match status" value="1"/>
</dbReference>
<sequence>MNVPRYLLDTHVLLWYDTAPERLPPHVRKILRSRITDICISSASLHELAHKHRLGGIPEAAPLLDNAGRLLKLYGFGTLSIDAGHALRAGTMDWEHRDPFDRVLAVQAMAEERILVTCDAVFAGMRGLKTLW</sequence>
<evidence type="ECO:0000313" key="3">
    <source>
        <dbReference type="Proteomes" id="UP000184233"/>
    </source>
</evidence>
<dbReference type="SUPFAM" id="SSF88723">
    <property type="entry name" value="PIN domain-like"/>
    <property type="match status" value="1"/>
</dbReference>
<accession>A0A1M3L6F2</accession>
<dbReference type="InterPro" id="IPR002716">
    <property type="entry name" value="PIN_dom"/>
</dbReference>
<comment type="caution">
    <text evidence="2">The sequence shown here is derived from an EMBL/GenBank/DDBJ whole genome shotgun (WGS) entry which is preliminary data.</text>
</comment>
<feature type="domain" description="PIN" evidence="1">
    <location>
        <begin position="6"/>
        <end position="125"/>
    </location>
</feature>